<sequence length="133" mass="13377">SPAKAAAAVQNNVLLVQYSPTGNGVGDLYAIALFDMKQPLPFQIQRQAPDLQASKSPILLMSLATVPPSSGSNPIAPGTSPPAPPGSSPGSVDGSGSSPVAAAVTAAPPFLDAVLSVNDLDKTQAWHIKAPGR</sequence>
<dbReference type="EMBL" id="JAAAJB010000985">
    <property type="protein sequence ID" value="KAG0249548.1"/>
    <property type="molecule type" value="Genomic_DNA"/>
</dbReference>
<organism evidence="2 3">
    <name type="scientific">Actinomortierella ambigua</name>
    <dbReference type="NCBI Taxonomy" id="1343610"/>
    <lineage>
        <taxon>Eukaryota</taxon>
        <taxon>Fungi</taxon>
        <taxon>Fungi incertae sedis</taxon>
        <taxon>Mucoromycota</taxon>
        <taxon>Mortierellomycotina</taxon>
        <taxon>Mortierellomycetes</taxon>
        <taxon>Mortierellales</taxon>
        <taxon>Mortierellaceae</taxon>
        <taxon>Actinomortierella</taxon>
    </lineage>
</organism>
<proteinExistence type="predicted"/>
<reference evidence="2" key="1">
    <citation type="journal article" date="2020" name="Fungal Divers.">
        <title>Resolving the Mortierellaceae phylogeny through synthesis of multi-gene phylogenetics and phylogenomics.</title>
        <authorList>
            <person name="Vandepol N."/>
            <person name="Liber J."/>
            <person name="Desiro A."/>
            <person name="Na H."/>
            <person name="Kennedy M."/>
            <person name="Barry K."/>
            <person name="Grigoriev I.V."/>
            <person name="Miller A.N."/>
            <person name="O'Donnell K."/>
            <person name="Stajich J.E."/>
            <person name="Bonito G."/>
        </authorList>
    </citation>
    <scope>NUCLEOTIDE SEQUENCE</scope>
    <source>
        <strain evidence="2">BC1065</strain>
    </source>
</reference>
<feature type="region of interest" description="Disordered" evidence="1">
    <location>
        <begin position="65"/>
        <end position="100"/>
    </location>
</feature>
<keyword evidence="3" id="KW-1185">Reference proteome</keyword>
<feature type="compositionally biased region" description="Low complexity" evidence="1">
    <location>
        <begin position="88"/>
        <end position="100"/>
    </location>
</feature>
<feature type="non-terminal residue" evidence="2">
    <location>
        <position position="133"/>
    </location>
</feature>
<evidence type="ECO:0000313" key="3">
    <source>
        <dbReference type="Proteomes" id="UP000807716"/>
    </source>
</evidence>
<dbReference type="AlphaFoldDB" id="A0A9P6PPS3"/>
<evidence type="ECO:0000313" key="2">
    <source>
        <dbReference type="EMBL" id="KAG0249548.1"/>
    </source>
</evidence>
<comment type="caution">
    <text evidence="2">The sequence shown here is derived from an EMBL/GenBank/DDBJ whole genome shotgun (WGS) entry which is preliminary data.</text>
</comment>
<evidence type="ECO:0000256" key="1">
    <source>
        <dbReference type="SAM" id="MobiDB-lite"/>
    </source>
</evidence>
<accession>A0A9P6PPS3</accession>
<name>A0A9P6PPS3_9FUNG</name>
<feature type="non-terminal residue" evidence="2">
    <location>
        <position position="1"/>
    </location>
</feature>
<dbReference type="Proteomes" id="UP000807716">
    <property type="component" value="Unassembled WGS sequence"/>
</dbReference>
<gene>
    <name evidence="2" type="ORF">DFQ27_009945</name>
</gene>
<protein>
    <submittedName>
        <fullName evidence="2">Uncharacterized protein</fullName>
    </submittedName>
</protein>